<comment type="caution">
    <text evidence="5">The sequence shown here is derived from an EMBL/GenBank/DDBJ whole genome shotgun (WGS) entry which is preliminary data.</text>
</comment>
<dbReference type="InterPro" id="IPR038261">
    <property type="entry name" value="GPP34-like_sf"/>
</dbReference>
<comment type="subcellular location">
    <subcellularLocation>
        <location evidence="1">Golgi apparatus membrane</location>
        <topology evidence="1">Peripheral membrane protein</topology>
        <orientation evidence="1">Cytoplasmic side</orientation>
    </subcellularLocation>
</comment>
<organism evidence="5 6">
    <name type="scientific">Streptomyces thioluteus</name>
    <dbReference type="NCBI Taxonomy" id="66431"/>
    <lineage>
        <taxon>Bacteria</taxon>
        <taxon>Bacillati</taxon>
        <taxon>Actinomycetota</taxon>
        <taxon>Actinomycetes</taxon>
        <taxon>Kitasatosporales</taxon>
        <taxon>Streptomycetaceae</taxon>
        <taxon>Streptomyces</taxon>
    </lineage>
</organism>
<sequence>MTTPRDLMISALDAAPGRPVMQGELSLALAGAELIDLLAAGAVALDGDRILPGPPTGAADPLADQAAASLVREAPYESVADWLWRRGRGLATAYLDALEAEGRLVWRRSHWRPFQDGRTALADSPDRRRAADRRASDEPVLAALVAAVGIRDEDAGNAGDAEDAVAGTGEAVQTVLAAVNDALMELAAVRQRRAIEQAAFDNIWRGA</sequence>
<gene>
    <name evidence="5" type="ORF">GCM10020221_24110</name>
</gene>
<dbReference type="InterPro" id="IPR008628">
    <property type="entry name" value="GPP34-like"/>
</dbReference>
<evidence type="ECO:0000313" key="5">
    <source>
        <dbReference type="EMBL" id="GAA2927342.1"/>
    </source>
</evidence>
<evidence type="ECO:0000256" key="3">
    <source>
        <dbReference type="ARBA" id="ARBA00023121"/>
    </source>
</evidence>
<name>A0ABN3WT90_STRTU</name>
<dbReference type="EMBL" id="BAAAXZ010000091">
    <property type="protein sequence ID" value="GAA2927342.1"/>
    <property type="molecule type" value="Genomic_DNA"/>
</dbReference>
<keyword evidence="6" id="KW-1185">Reference proteome</keyword>
<evidence type="ECO:0000313" key="6">
    <source>
        <dbReference type="Proteomes" id="UP001501102"/>
    </source>
</evidence>
<dbReference type="Gene3D" id="1.10.3630.10">
    <property type="entry name" value="yeast vps74-n-term truncation variant domain like"/>
    <property type="match status" value="1"/>
</dbReference>
<accession>A0ABN3WT90</accession>
<reference evidence="5 6" key="1">
    <citation type="journal article" date="2019" name="Int. J. Syst. Evol. Microbiol.">
        <title>The Global Catalogue of Microorganisms (GCM) 10K type strain sequencing project: providing services to taxonomists for standard genome sequencing and annotation.</title>
        <authorList>
            <consortium name="The Broad Institute Genomics Platform"/>
            <consortium name="The Broad Institute Genome Sequencing Center for Infectious Disease"/>
            <person name="Wu L."/>
            <person name="Ma J."/>
        </authorList>
    </citation>
    <scope>NUCLEOTIDE SEQUENCE [LARGE SCALE GENOMIC DNA]</scope>
    <source>
        <strain evidence="5 6">JCM 4087</strain>
    </source>
</reference>
<evidence type="ECO:0000256" key="4">
    <source>
        <dbReference type="ARBA" id="ARBA00023136"/>
    </source>
</evidence>
<keyword evidence="2" id="KW-0333">Golgi apparatus</keyword>
<keyword evidence="3" id="KW-0446">Lipid-binding</keyword>
<protein>
    <submittedName>
        <fullName evidence="5">GPP34 family phosphoprotein</fullName>
    </submittedName>
</protein>
<dbReference type="RefSeq" id="WP_344962988.1">
    <property type="nucleotide sequence ID" value="NZ_BAAAXZ010000091.1"/>
</dbReference>
<proteinExistence type="predicted"/>
<keyword evidence="4" id="KW-0472">Membrane</keyword>
<dbReference type="Pfam" id="PF05719">
    <property type="entry name" value="GPP34"/>
    <property type="match status" value="1"/>
</dbReference>
<dbReference type="Proteomes" id="UP001501102">
    <property type="component" value="Unassembled WGS sequence"/>
</dbReference>
<evidence type="ECO:0000256" key="1">
    <source>
        <dbReference type="ARBA" id="ARBA00004255"/>
    </source>
</evidence>
<evidence type="ECO:0000256" key="2">
    <source>
        <dbReference type="ARBA" id="ARBA00023034"/>
    </source>
</evidence>